<protein>
    <submittedName>
        <fullName evidence="1">Uncharacterized protein</fullName>
    </submittedName>
</protein>
<dbReference type="AlphaFoldDB" id="A0AAU7W940"/>
<proteinExistence type="predicted"/>
<sequence>MAHALANVEPRLSERLGLTADLAVAVRGEVPVPELAEALADVDRALPWDAELVVTVVRTPEQLDGLPAWLLECGVVAPTWVVHGAALEGAEGEASVRDALRDAGFTTLGSCRVAEGWQALRAVPPRFA</sequence>
<gene>
    <name evidence="1" type="ORF">ABIQ69_03410</name>
</gene>
<evidence type="ECO:0000313" key="1">
    <source>
        <dbReference type="EMBL" id="XBX82987.1"/>
    </source>
</evidence>
<name>A0AAU7W940_9MICO</name>
<reference evidence="1" key="1">
    <citation type="submission" date="2024-05" db="EMBL/GenBank/DDBJ databases">
        <authorList>
            <person name="Yu L."/>
        </authorList>
    </citation>
    <scope>NUCLEOTIDE SEQUENCE</scope>
    <source>
        <strain evidence="1">G08B096</strain>
    </source>
</reference>
<organism evidence="1">
    <name type="scientific">Agromyces sp. G08B096</name>
    <dbReference type="NCBI Taxonomy" id="3156399"/>
    <lineage>
        <taxon>Bacteria</taxon>
        <taxon>Bacillati</taxon>
        <taxon>Actinomycetota</taxon>
        <taxon>Actinomycetes</taxon>
        <taxon>Micrococcales</taxon>
        <taxon>Microbacteriaceae</taxon>
        <taxon>Agromyces</taxon>
    </lineage>
</organism>
<dbReference type="EMBL" id="CP158374">
    <property type="protein sequence ID" value="XBX82987.1"/>
    <property type="molecule type" value="Genomic_DNA"/>
</dbReference>
<accession>A0AAU7W940</accession>
<dbReference type="RefSeq" id="WP_350349003.1">
    <property type="nucleotide sequence ID" value="NZ_CP158374.1"/>
</dbReference>